<reference evidence="3 4" key="1">
    <citation type="submission" date="2019-08" db="EMBL/GenBank/DDBJ databases">
        <title>Deep-cultivation of Planctomycetes and their phenomic and genomic characterization uncovers novel biology.</title>
        <authorList>
            <person name="Wiegand S."/>
            <person name="Jogler M."/>
            <person name="Boedeker C."/>
            <person name="Pinto D."/>
            <person name="Vollmers J."/>
            <person name="Rivas-Marin E."/>
            <person name="Kohn T."/>
            <person name="Peeters S.H."/>
            <person name="Heuer A."/>
            <person name="Rast P."/>
            <person name="Oberbeckmann S."/>
            <person name="Bunk B."/>
            <person name="Jeske O."/>
            <person name="Meyerdierks A."/>
            <person name="Storesund J.E."/>
            <person name="Kallscheuer N."/>
            <person name="Luecker S."/>
            <person name="Lage O.M."/>
            <person name="Pohl T."/>
            <person name="Merkel B.J."/>
            <person name="Hornburger P."/>
            <person name="Mueller R.-W."/>
            <person name="Bruemmer F."/>
            <person name="Labrenz M."/>
            <person name="Spormann A.M."/>
            <person name="Op den Camp H."/>
            <person name="Overmann J."/>
            <person name="Amann R."/>
            <person name="Jetten M.S.M."/>
            <person name="Mascher T."/>
            <person name="Medema M.H."/>
            <person name="Devos D.P."/>
            <person name="Kaster A.-K."/>
            <person name="Ovreas L."/>
            <person name="Rohde M."/>
            <person name="Galperin M.Y."/>
            <person name="Jogler C."/>
        </authorList>
    </citation>
    <scope>NUCLEOTIDE SEQUENCE [LARGE SCALE GENOMIC DNA]</scope>
    <source>
        <strain evidence="3 4">UC8</strain>
    </source>
</reference>
<proteinExistence type="predicted"/>
<evidence type="ECO:0000256" key="1">
    <source>
        <dbReference type="PROSITE-ProRule" id="PRU00110"/>
    </source>
</evidence>
<keyword evidence="4" id="KW-1185">Reference proteome</keyword>
<evidence type="ECO:0000313" key="3">
    <source>
        <dbReference type="EMBL" id="QEG43009.1"/>
    </source>
</evidence>
<keyword evidence="1" id="KW-0597">Phosphoprotein</keyword>
<dbReference type="AlphaFoldDB" id="A0A5B9QYK9"/>
<dbReference type="SUPFAM" id="SSF47226">
    <property type="entry name" value="Histidine-containing phosphotransfer domain, HPT domain"/>
    <property type="match status" value="1"/>
</dbReference>
<name>A0A5B9QYK9_9BACT</name>
<dbReference type="Proteomes" id="UP000325286">
    <property type="component" value="Chromosome"/>
</dbReference>
<sequence>MSPQQLAELSVLDRAELQERMLGNDALADRLLSKFLTTAPSECDDLESSIRLGDRQAVASLAHRHKGTARTLATHRVAAQAEQIETQASTDSVSDLLEMLDQMRRLHDEVRDAVELTSNVAEPQQGANLK</sequence>
<dbReference type="KEGG" id="rul:UC8_50520"/>
<accession>A0A5B9QYK9</accession>
<dbReference type="GO" id="GO:0004672">
    <property type="term" value="F:protein kinase activity"/>
    <property type="evidence" value="ECO:0007669"/>
    <property type="project" value="UniProtKB-ARBA"/>
</dbReference>
<evidence type="ECO:0000259" key="2">
    <source>
        <dbReference type="PROSITE" id="PS50894"/>
    </source>
</evidence>
<dbReference type="Gene3D" id="1.20.120.160">
    <property type="entry name" value="HPT domain"/>
    <property type="match status" value="1"/>
</dbReference>
<feature type="domain" description="HPt" evidence="2">
    <location>
        <begin position="24"/>
        <end position="114"/>
    </location>
</feature>
<protein>
    <submittedName>
        <fullName evidence="3">Hpt domain protein</fullName>
    </submittedName>
</protein>
<feature type="modified residue" description="Phosphohistidine" evidence="1">
    <location>
        <position position="63"/>
    </location>
</feature>
<dbReference type="InterPro" id="IPR036641">
    <property type="entry name" value="HPT_dom_sf"/>
</dbReference>
<organism evidence="3 4">
    <name type="scientific">Roseimaritima ulvae</name>
    <dbReference type="NCBI Taxonomy" id="980254"/>
    <lineage>
        <taxon>Bacteria</taxon>
        <taxon>Pseudomonadati</taxon>
        <taxon>Planctomycetota</taxon>
        <taxon>Planctomycetia</taxon>
        <taxon>Pirellulales</taxon>
        <taxon>Pirellulaceae</taxon>
        <taxon>Roseimaritima</taxon>
    </lineage>
</organism>
<dbReference type="RefSeq" id="WP_068142188.1">
    <property type="nucleotide sequence ID" value="NZ_CP042914.1"/>
</dbReference>
<dbReference type="GO" id="GO:0000160">
    <property type="term" value="P:phosphorelay signal transduction system"/>
    <property type="evidence" value="ECO:0007669"/>
    <property type="project" value="InterPro"/>
</dbReference>
<dbReference type="PROSITE" id="PS50894">
    <property type="entry name" value="HPT"/>
    <property type="match status" value="1"/>
</dbReference>
<dbReference type="SMART" id="SM00073">
    <property type="entry name" value="HPT"/>
    <property type="match status" value="1"/>
</dbReference>
<gene>
    <name evidence="3" type="ORF">UC8_50520</name>
</gene>
<dbReference type="OrthoDB" id="281754at2"/>
<dbReference type="EMBL" id="CP042914">
    <property type="protein sequence ID" value="QEG43009.1"/>
    <property type="molecule type" value="Genomic_DNA"/>
</dbReference>
<evidence type="ECO:0000313" key="4">
    <source>
        <dbReference type="Proteomes" id="UP000325286"/>
    </source>
</evidence>
<dbReference type="Pfam" id="PF01627">
    <property type="entry name" value="Hpt"/>
    <property type="match status" value="1"/>
</dbReference>
<dbReference type="InterPro" id="IPR008207">
    <property type="entry name" value="Sig_transdc_His_kin_Hpt_dom"/>
</dbReference>